<evidence type="ECO:0000259" key="1">
    <source>
        <dbReference type="PROSITE" id="PS50995"/>
    </source>
</evidence>
<dbReference type="SUPFAM" id="SSF46785">
    <property type="entry name" value="Winged helix' DNA-binding domain"/>
    <property type="match status" value="1"/>
</dbReference>
<dbReference type="EMBL" id="PGTL01000029">
    <property type="protein sequence ID" value="PJF42175.1"/>
    <property type="molecule type" value="Genomic_DNA"/>
</dbReference>
<gene>
    <name evidence="2" type="ORF">CUN49_08135</name>
    <name evidence="3" type="ORF">CUN50_05115</name>
</gene>
<dbReference type="PANTHER" id="PTHR33164:SF43">
    <property type="entry name" value="HTH-TYPE TRANSCRIPTIONAL REPRESSOR YETL"/>
    <property type="match status" value="1"/>
</dbReference>
<accession>A0A2M8PXA2</accession>
<dbReference type="Gene3D" id="1.10.10.10">
    <property type="entry name" value="Winged helix-like DNA-binding domain superfamily/Winged helix DNA-binding domain"/>
    <property type="match status" value="1"/>
</dbReference>
<dbReference type="Pfam" id="PF01047">
    <property type="entry name" value="MarR"/>
    <property type="match status" value="1"/>
</dbReference>
<dbReference type="Proteomes" id="UP000228947">
    <property type="component" value="Unassembled WGS sequence"/>
</dbReference>
<name>A0A2M8PXA2_9CHLR</name>
<proteinExistence type="predicted"/>
<dbReference type="GO" id="GO:0003700">
    <property type="term" value="F:DNA-binding transcription factor activity"/>
    <property type="evidence" value="ECO:0007669"/>
    <property type="project" value="InterPro"/>
</dbReference>
<dbReference type="EMBL" id="PGTM01000097">
    <property type="protein sequence ID" value="PJF35916.1"/>
    <property type="molecule type" value="Genomic_DNA"/>
</dbReference>
<evidence type="ECO:0000313" key="2">
    <source>
        <dbReference type="EMBL" id="PJF35916.1"/>
    </source>
</evidence>
<dbReference type="Proteomes" id="UP000229681">
    <property type="component" value="Unassembled WGS sequence"/>
</dbReference>
<dbReference type="SMART" id="SM00347">
    <property type="entry name" value="HTH_MARR"/>
    <property type="match status" value="1"/>
</dbReference>
<evidence type="ECO:0000313" key="4">
    <source>
        <dbReference type="Proteomes" id="UP000228947"/>
    </source>
</evidence>
<reference evidence="4 5" key="1">
    <citation type="submission" date="2017-11" db="EMBL/GenBank/DDBJ databases">
        <title>Evolution of Phototrophy in the Chloroflexi Phylum Driven by Horizontal Gene Transfer.</title>
        <authorList>
            <person name="Ward L.M."/>
            <person name="Hemp J."/>
            <person name="Shih P.M."/>
            <person name="Mcglynn S.E."/>
            <person name="Fischer W."/>
        </authorList>
    </citation>
    <scope>NUCLEOTIDE SEQUENCE [LARGE SCALE GENOMIC DNA]</scope>
    <source>
        <strain evidence="3">CP1_1M</strain>
        <strain evidence="2">JP3_13</strain>
    </source>
</reference>
<evidence type="ECO:0000313" key="3">
    <source>
        <dbReference type="EMBL" id="PJF42175.1"/>
    </source>
</evidence>
<dbReference type="PANTHER" id="PTHR33164">
    <property type="entry name" value="TRANSCRIPTIONAL REGULATOR, MARR FAMILY"/>
    <property type="match status" value="1"/>
</dbReference>
<comment type="caution">
    <text evidence="3">The sequence shown here is derived from an EMBL/GenBank/DDBJ whole genome shotgun (WGS) entry which is preliminary data.</text>
</comment>
<accession>A0A2M8PEC7</accession>
<dbReference type="GO" id="GO:0006950">
    <property type="term" value="P:response to stress"/>
    <property type="evidence" value="ECO:0007669"/>
    <property type="project" value="TreeGrafter"/>
</dbReference>
<evidence type="ECO:0000313" key="5">
    <source>
        <dbReference type="Proteomes" id="UP000229681"/>
    </source>
</evidence>
<dbReference type="PROSITE" id="PS50995">
    <property type="entry name" value="HTH_MARR_2"/>
    <property type="match status" value="1"/>
</dbReference>
<dbReference type="InterPro" id="IPR036388">
    <property type="entry name" value="WH-like_DNA-bd_sf"/>
</dbReference>
<dbReference type="InterPro" id="IPR036390">
    <property type="entry name" value="WH_DNA-bd_sf"/>
</dbReference>
<dbReference type="InterPro" id="IPR000835">
    <property type="entry name" value="HTH_MarR-typ"/>
</dbReference>
<sequence length="174" mass="19910">MSPNENSPPDPAEIESRILLNWIVKLMIRDVDEYLRAQAVPIGSAQFSVLRVLRHGTQNLSELGRFLLLSPATLVPVIDALVKHGYVRRERDPNDRRRVQLSLTAEGDRLVQQLTCKPYQDSYHRAWQALRPDQRASLLKTLRHIIAAMSESPSEVEARLAEIMQTHLRRTADE</sequence>
<dbReference type="AlphaFoldDB" id="A0A2M8PXA2"/>
<organism evidence="3 4">
    <name type="scientific">Candidatus Thermofonsia Clade 1 bacterium</name>
    <dbReference type="NCBI Taxonomy" id="2364210"/>
    <lineage>
        <taxon>Bacteria</taxon>
        <taxon>Bacillati</taxon>
        <taxon>Chloroflexota</taxon>
        <taxon>Candidatus Thermofontia</taxon>
        <taxon>Candidatus Thermofonsia Clade 1</taxon>
    </lineage>
</organism>
<protein>
    <recommendedName>
        <fullName evidence="1">HTH marR-type domain-containing protein</fullName>
    </recommendedName>
</protein>
<feature type="domain" description="HTH marR-type" evidence="1">
    <location>
        <begin position="1"/>
        <end position="147"/>
    </location>
</feature>
<dbReference type="InterPro" id="IPR039422">
    <property type="entry name" value="MarR/SlyA-like"/>
</dbReference>
<dbReference type="PRINTS" id="PR00598">
    <property type="entry name" value="HTHMARR"/>
</dbReference>